<feature type="compositionally biased region" description="Low complexity" evidence="2">
    <location>
        <begin position="236"/>
        <end position="254"/>
    </location>
</feature>
<evidence type="ECO:0000259" key="3">
    <source>
        <dbReference type="PROSITE" id="PS50158"/>
    </source>
</evidence>
<feature type="compositionally biased region" description="Polar residues" evidence="2">
    <location>
        <begin position="386"/>
        <end position="396"/>
    </location>
</feature>
<feature type="domain" description="CCHC-type" evidence="3">
    <location>
        <begin position="134"/>
        <end position="149"/>
    </location>
</feature>
<dbReference type="PROSITE" id="PS50158">
    <property type="entry name" value="ZF_CCHC"/>
    <property type="match status" value="1"/>
</dbReference>
<evidence type="ECO:0000313" key="4">
    <source>
        <dbReference type="EMBL" id="KAL1898839.1"/>
    </source>
</evidence>
<dbReference type="SMART" id="SM00343">
    <property type="entry name" value="ZnF_C2HC"/>
    <property type="match status" value="3"/>
</dbReference>
<dbReference type="InterPro" id="IPR001878">
    <property type="entry name" value="Znf_CCHC"/>
</dbReference>
<evidence type="ECO:0000256" key="2">
    <source>
        <dbReference type="SAM" id="MobiDB-lite"/>
    </source>
</evidence>
<feature type="compositionally biased region" description="Basic residues" evidence="2">
    <location>
        <begin position="299"/>
        <end position="311"/>
    </location>
</feature>
<keyword evidence="1" id="KW-0863">Zinc-finger</keyword>
<sequence length="413" mass="43141">MAAQQEPALTASSGRSRMERYFPAVTKDAVFCIGCASVGHIFEACPLRTCKLCGGSSDEHLLFGCPTVDLSELSKPTAIVAEDGTPKLTGTETAPKCPICQEDVTHFVACPLLWRTFVRNPTNKRSAAEISTACYFCGQDDHFGGDCKDNTGEHLSGRRYERQDDVWNRKYVLQFSDLTKTTPFTGVVTTEKRAVPSVTVLVVRESKRQKKANTNGSDASKTEQKKGSQQTGHAGGNAKANPSSNAAANVAQEQGKGKRKKKGKGKAGGEQPQPPAQAKEAGDQNPTPLRVDTNPPKQAKAKGKGKGKGKGKQAAEQQGPTPTPATEPATASTVPTSVPAPNPTGTSAVAQAPSAEDTPAPAPGKPGRKKHARSASQAQDQASAQGPSGTQLQTDDNAGGNAQGGSKSDAPEI</sequence>
<feature type="compositionally biased region" description="Low complexity" evidence="2">
    <location>
        <begin position="374"/>
        <end position="385"/>
    </location>
</feature>
<gene>
    <name evidence="4" type="ORF">Sste5346_003249</name>
</gene>
<accession>A0ABR3ZEQ0</accession>
<protein>
    <recommendedName>
        <fullName evidence="3">CCHC-type domain-containing protein</fullName>
    </recommendedName>
</protein>
<feature type="compositionally biased region" description="Low complexity" evidence="2">
    <location>
        <begin position="312"/>
        <end position="337"/>
    </location>
</feature>
<feature type="region of interest" description="Disordered" evidence="2">
    <location>
        <begin position="206"/>
        <end position="413"/>
    </location>
</feature>
<keyword evidence="1" id="KW-0862">Zinc</keyword>
<proteinExistence type="predicted"/>
<dbReference type="EMBL" id="JAWCUI010000014">
    <property type="protein sequence ID" value="KAL1898839.1"/>
    <property type="molecule type" value="Genomic_DNA"/>
</dbReference>
<comment type="caution">
    <text evidence="4">The sequence shown here is derived from an EMBL/GenBank/DDBJ whole genome shotgun (WGS) entry which is preliminary data.</text>
</comment>
<evidence type="ECO:0000313" key="5">
    <source>
        <dbReference type="Proteomes" id="UP001583186"/>
    </source>
</evidence>
<keyword evidence="1" id="KW-0479">Metal-binding</keyword>
<reference evidence="4 5" key="1">
    <citation type="journal article" date="2024" name="IMA Fungus">
        <title>IMA Genome - F19 : A genome assembly and annotation guide to empower mycologists, including annotated draft genome sequences of Ceratocystis pirilliformis, Diaporthe australafricana, Fusarium ophioides, Paecilomyces lecythidis, and Sporothrix stenoceras.</title>
        <authorList>
            <person name="Aylward J."/>
            <person name="Wilson A.M."/>
            <person name="Visagie C.M."/>
            <person name="Spraker J."/>
            <person name="Barnes I."/>
            <person name="Buitendag C."/>
            <person name="Ceriani C."/>
            <person name="Del Mar Angel L."/>
            <person name="du Plessis D."/>
            <person name="Fuchs T."/>
            <person name="Gasser K."/>
            <person name="Kramer D."/>
            <person name="Li W."/>
            <person name="Munsamy K."/>
            <person name="Piso A."/>
            <person name="Price J.L."/>
            <person name="Sonnekus B."/>
            <person name="Thomas C."/>
            <person name="van der Nest A."/>
            <person name="van Dijk A."/>
            <person name="van Heerden A."/>
            <person name="van Vuuren N."/>
            <person name="Yilmaz N."/>
            <person name="Duong T.A."/>
            <person name="van der Merwe N.A."/>
            <person name="Wingfield M.J."/>
            <person name="Wingfield B.D."/>
        </authorList>
    </citation>
    <scope>NUCLEOTIDE SEQUENCE [LARGE SCALE GENOMIC DNA]</scope>
    <source>
        <strain evidence="4 5">CMW 5346</strain>
    </source>
</reference>
<evidence type="ECO:0000256" key="1">
    <source>
        <dbReference type="PROSITE-ProRule" id="PRU00047"/>
    </source>
</evidence>
<organism evidence="4 5">
    <name type="scientific">Sporothrix stenoceras</name>
    <dbReference type="NCBI Taxonomy" id="5173"/>
    <lineage>
        <taxon>Eukaryota</taxon>
        <taxon>Fungi</taxon>
        <taxon>Dikarya</taxon>
        <taxon>Ascomycota</taxon>
        <taxon>Pezizomycotina</taxon>
        <taxon>Sordariomycetes</taxon>
        <taxon>Sordariomycetidae</taxon>
        <taxon>Ophiostomatales</taxon>
        <taxon>Ophiostomataceae</taxon>
        <taxon>Sporothrix</taxon>
    </lineage>
</organism>
<dbReference type="Proteomes" id="UP001583186">
    <property type="component" value="Unassembled WGS sequence"/>
</dbReference>
<dbReference type="Gene3D" id="4.10.60.10">
    <property type="entry name" value="Zinc finger, CCHC-type"/>
    <property type="match status" value="1"/>
</dbReference>
<keyword evidence="5" id="KW-1185">Reference proteome</keyword>
<name>A0ABR3ZEQ0_9PEZI</name>